<dbReference type="InterPro" id="IPR011701">
    <property type="entry name" value="MFS"/>
</dbReference>
<dbReference type="PROSITE" id="PS50850">
    <property type="entry name" value="MFS"/>
    <property type="match status" value="1"/>
</dbReference>
<organism evidence="9 10">
    <name type="scientific">Phaeospirillum tilakii</name>
    <dbReference type="NCBI Taxonomy" id="741673"/>
    <lineage>
        <taxon>Bacteria</taxon>
        <taxon>Pseudomonadati</taxon>
        <taxon>Pseudomonadota</taxon>
        <taxon>Alphaproteobacteria</taxon>
        <taxon>Rhodospirillales</taxon>
        <taxon>Rhodospirillaceae</taxon>
        <taxon>Phaeospirillum</taxon>
    </lineage>
</organism>
<evidence type="ECO:0000256" key="7">
    <source>
        <dbReference type="SAM" id="Phobius"/>
    </source>
</evidence>
<evidence type="ECO:0000259" key="8">
    <source>
        <dbReference type="PROSITE" id="PS50850"/>
    </source>
</evidence>
<feature type="transmembrane region" description="Helical" evidence="7">
    <location>
        <begin position="297"/>
        <end position="315"/>
    </location>
</feature>
<dbReference type="RefSeq" id="WP_377313865.1">
    <property type="nucleotide sequence ID" value="NZ_JBHUIY010000002.1"/>
</dbReference>
<dbReference type="InterPro" id="IPR020846">
    <property type="entry name" value="MFS_dom"/>
</dbReference>
<proteinExistence type="inferred from homology"/>
<keyword evidence="4 7" id="KW-0812">Transmembrane</keyword>
<evidence type="ECO:0000256" key="3">
    <source>
        <dbReference type="ARBA" id="ARBA00022448"/>
    </source>
</evidence>
<evidence type="ECO:0000256" key="1">
    <source>
        <dbReference type="ARBA" id="ARBA00004141"/>
    </source>
</evidence>
<feature type="transmembrane region" description="Helical" evidence="7">
    <location>
        <begin position="89"/>
        <end position="108"/>
    </location>
</feature>
<sequence length="445" mass="46921">MPPRWSSAFAAYLDRRVLQMLVLGFASGLPLLLTFSTLSAWLKTEGIGRATIGAFALVGTPYALKFLWAPLIDRLSLPLLTRRLGRRRGWGLLIQTLLIAAVLALGSSDPVGDIGLTALLAVTVAVLSASQDVVIDAFRVETLDPDTQGPGAGAVQVGYRVAMLVSGAGALLIASTWGWFAAYATMAGLLTLGMAVFLFGREPIPRISPETLARERAIADLLARRPGLQGPLGRLLAWLHAAVVGPFADFMTRPGWIAILLFVVGYKLGEAMAGTMATPLYIETGFSLEEIAWVSKIFGFSATIVGTVIGGALVVRLGVMRALLLFGVLQSLGNLAYVVQAMAGHNIAALAACVLVENLTSGMAGSALVTYLSGLCSAAYTATQYALLSSLSAVGRTLFASTSGWLADQVGWVEFFLLTTVATLPALLILPWLARRARALATEEG</sequence>
<evidence type="ECO:0000256" key="6">
    <source>
        <dbReference type="ARBA" id="ARBA00023136"/>
    </source>
</evidence>
<evidence type="ECO:0000313" key="9">
    <source>
        <dbReference type="EMBL" id="MFD2232503.1"/>
    </source>
</evidence>
<dbReference type="PANTHER" id="PTHR12778">
    <property type="entry name" value="SOLUTE CARRIER FAMILY 33 ACETYL-COA TRANSPORTER -RELATED"/>
    <property type="match status" value="1"/>
</dbReference>
<feature type="domain" description="Major facilitator superfamily (MFS) profile" evidence="8">
    <location>
        <begin position="16"/>
        <end position="437"/>
    </location>
</feature>
<evidence type="ECO:0000256" key="5">
    <source>
        <dbReference type="ARBA" id="ARBA00022989"/>
    </source>
</evidence>
<dbReference type="Pfam" id="PF07690">
    <property type="entry name" value="MFS_1"/>
    <property type="match status" value="1"/>
</dbReference>
<feature type="transmembrane region" description="Helical" evidence="7">
    <location>
        <begin position="157"/>
        <end position="174"/>
    </location>
</feature>
<dbReference type="Gene3D" id="1.20.1250.20">
    <property type="entry name" value="MFS general substrate transporter like domains"/>
    <property type="match status" value="2"/>
</dbReference>
<dbReference type="PANTHER" id="PTHR12778:SF10">
    <property type="entry name" value="MAJOR FACILITATOR SUPERFAMILY DOMAIN-CONTAINING PROTEIN 3"/>
    <property type="match status" value="1"/>
</dbReference>
<evidence type="ECO:0000256" key="4">
    <source>
        <dbReference type="ARBA" id="ARBA00022692"/>
    </source>
</evidence>
<name>A0ABW5C6N2_9PROT</name>
<comment type="similarity">
    <text evidence="2">Belongs to the major facilitator superfamily.</text>
</comment>
<feature type="transmembrane region" description="Helical" evidence="7">
    <location>
        <begin position="385"/>
        <end position="406"/>
    </location>
</feature>
<feature type="transmembrane region" description="Helical" evidence="7">
    <location>
        <begin position="322"/>
        <end position="343"/>
    </location>
</feature>
<keyword evidence="10" id="KW-1185">Reference proteome</keyword>
<dbReference type="SUPFAM" id="SSF103473">
    <property type="entry name" value="MFS general substrate transporter"/>
    <property type="match status" value="1"/>
</dbReference>
<feature type="transmembrane region" description="Helical" evidence="7">
    <location>
        <begin position="114"/>
        <end position="137"/>
    </location>
</feature>
<gene>
    <name evidence="9" type="ORF">ACFSNB_01650</name>
</gene>
<feature type="transmembrane region" description="Helical" evidence="7">
    <location>
        <begin position="180"/>
        <end position="199"/>
    </location>
</feature>
<dbReference type="InterPro" id="IPR004752">
    <property type="entry name" value="AmpG_permease/AT-1"/>
</dbReference>
<keyword evidence="3" id="KW-0813">Transport</keyword>
<dbReference type="NCBIfam" id="TIGR00901">
    <property type="entry name" value="2A0125"/>
    <property type="match status" value="1"/>
</dbReference>
<dbReference type="InterPro" id="IPR036259">
    <property type="entry name" value="MFS_trans_sf"/>
</dbReference>
<protein>
    <submittedName>
        <fullName evidence="9">AmpG family muropeptide MFS transporter</fullName>
    </submittedName>
</protein>
<evidence type="ECO:0000313" key="10">
    <source>
        <dbReference type="Proteomes" id="UP001597296"/>
    </source>
</evidence>
<keyword evidence="5 7" id="KW-1133">Transmembrane helix</keyword>
<dbReference type="Proteomes" id="UP001597296">
    <property type="component" value="Unassembled WGS sequence"/>
</dbReference>
<feature type="transmembrane region" description="Helical" evidence="7">
    <location>
        <begin position="47"/>
        <end position="68"/>
    </location>
</feature>
<feature type="transmembrane region" description="Helical" evidence="7">
    <location>
        <begin position="256"/>
        <end position="277"/>
    </location>
</feature>
<feature type="transmembrane region" description="Helical" evidence="7">
    <location>
        <begin position="412"/>
        <end position="434"/>
    </location>
</feature>
<feature type="transmembrane region" description="Helical" evidence="7">
    <location>
        <begin position="349"/>
        <end position="373"/>
    </location>
</feature>
<comment type="caution">
    <text evidence="9">The sequence shown here is derived from an EMBL/GenBank/DDBJ whole genome shotgun (WGS) entry which is preliminary data.</text>
</comment>
<evidence type="ECO:0000256" key="2">
    <source>
        <dbReference type="ARBA" id="ARBA00008335"/>
    </source>
</evidence>
<comment type="subcellular location">
    <subcellularLocation>
        <location evidence="1">Membrane</location>
        <topology evidence="1">Multi-pass membrane protein</topology>
    </subcellularLocation>
</comment>
<keyword evidence="6 7" id="KW-0472">Membrane</keyword>
<dbReference type="EMBL" id="JBHUIY010000002">
    <property type="protein sequence ID" value="MFD2232503.1"/>
    <property type="molecule type" value="Genomic_DNA"/>
</dbReference>
<reference evidence="10" key="1">
    <citation type="journal article" date="2019" name="Int. J. Syst. Evol. Microbiol.">
        <title>The Global Catalogue of Microorganisms (GCM) 10K type strain sequencing project: providing services to taxonomists for standard genome sequencing and annotation.</title>
        <authorList>
            <consortium name="The Broad Institute Genomics Platform"/>
            <consortium name="The Broad Institute Genome Sequencing Center for Infectious Disease"/>
            <person name="Wu L."/>
            <person name="Ma J."/>
        </authorList>
    </citation>
    <scope>NUCLEOTIDE SEQUENCE [LARGE SCALE GENOMIC DNA]</scope>
    <source>
        <strain evidence="10">KCTC 15012</strain>
    </source>
</reference>
<feature type="transmembrane region" description="Helical" evidence="7">
    <location>
        <begin position="21"/>
        <end position="41"/>
    </location>
</feature>
<accession>A0ABW5C6N2</accession>